<name>A0ABR4NSI5_9SACH</name>
<dbReference type="EMBL" id="JBEVYD010000007">
    <property type="protein sequence ID" value="KAL3231395.1"/>
    <property type="molecule type" value="Genomic_DNA"/>
</dbReference>
<organism evidence="3 4">
    <name type="scientific">Nakaseomyces bracarensis</name>
    <dbReference type="NCBI Taxonomy" id="273131"/>
    <lineage>
        <taxon>Eukaryota</taxon>
        <taxon>Fungi</taxon>
        <taxon>Dikarya</taxon>
        <taxon>Ascomycota</taxon>
        <taxon>Saccharomycotina</taxon>
        <taxon>Saccharomycetes</taxon>
        <taxon>Saccharomycetales</taxon>
        <taxon>Saccharomycetaceae</taxon>
        <taxon>Nakaseomyces</taxon>
    </lineage>
</organism>
<comment type="caution">
    <text evidence="3">The sequence shown here is derived from an EMBL/GenBank/DDBJ whole genome shotgun (WGS) entry which is preliminary data.</text>
</comment>
<keyword evidence="4" id="KW-1185">Reference proteome</keyword>
<feature type="coiled-coil region" evidence="1">
    <location>
        <begin position="377"/>
        <end position="411"/>
    </location>
</feature>
<gene>
    <name evidence="3" type="ORF">RNJ44_00430</name>
</gene>
<feature type="region of interest" description="Disordered" evidence="2">
    <location>
        <begin position="137"/>
        <end position="187"/>
    </location>
</feature>
<evidence type="ECO:0000256" key="2">
    <source>
        <dbReference type="SAM" id="MobiDB-lite"/>
    </source>
</evidence>
<keyword evidence="1" id="KW-0175">Coiled coil</keyword>
<sequence>MSGNKMGPTVTMAPTYTYVPMKLRGVIPELESLGKLQEAEKKLDISIKEKENQLSLGIEGCGVEDPTTGKQILRVFIYNTASNQSWQEHAEDEQPSWKLRVEGKLLDNEGKEVEPVRKFSDLIQAIAVDFKKTKVRHRKQDGGSKTADIEMKDANEVSGDTGVQSSNVNGDNDEDDEDDEDEDEDDGTIIDTIEWIYDPLNESEFDGIDVQRPGIHNIDCTITIQPRGVTGQEVQYSSELSHILGTKLGSVQSAVYGLYKYILNNNLMNNNDKNITTSATENSQELKTMVNIDQALSKLLPKKDFTEQALDQNRIVTMSLEELVTMVNSHVTPLEPSKINYTIRTDVESTYGEKTYDIEIKQKENKKNAFSTYQDTQRDEQDNLEEIDTEINKLQLQLNSLATKYQFFKETQNNPKAVLKEYALISANATKVLQSDQDYTEDTVRLSDFYKKNEAVLFEYLATYLANSRL</sequence>
<evidence type="ECO:0000313" key="4">
    <source>
        <dbReference type="Proteomes" id="UP001623330"/>
    </source>
</evidence>
<feature type="compositionally biased region" description="Acidic residues" evidence="2">
    <location>
        <begin position="171"/>
        <end position="187"/>
    </location>
</feature>
<dbReference type="InterPro" id="IPR036885">
    <property type="entry name" value="SWIB_MDM2_dom_sf"/>
</dbReference>
<reference evidence="3 4" key="1">
    <citation type="submission" date="2024-05" db="EMBL/GenBank/DDBJ databases">
        <title>Long read based assembly of the Candida bracarensis genome reveals expanded adhesin content.</title>
        <authorList>
            <person name="Marcet-Houben M."/>
            <person name="Ksiezopolska E."/>
            <person name="Gabaldon T."/>
        </authorList>
    </citation>
    <scope>NUCLEOTIDE SEQUENCE [LARGE SCALE GENOMIC DNA]</scope>
    <source>
        <strain evidence="3 4">CBM6</strain>
    </source>
</reference>
<evidence type="ECO:0000256" key="1">
    <source>
        <dbReference type="SAM" id="Coils"/>
    </source>
</evidence>
<dbReference type="Gene3D" id="1.10.245.10">
    <property type="entry name" value="SWIB/MDM2 domain"/>
    <property type="match status" value="1"/>
</dbReference>
<dbReference type="SUPFAM" id="SSF47592">
    <property type="entry name" value="SWIB/MDM2 domain"/>
    <property type="match status" value="1"/>
</dbReference>
<proteinExistence type="predicted"/>
<protein>
    <submittedName>
        <fullName evidence="3">Uncharacterized protein</fullName>
    </submittedName>
</protein>
<evidence type="ECO:0000313" key="3">
    <source>
        <dbReference type="EMBL" id="KAL3231395.1"/>
    </source>
</evidence>
<dbReference type="Proteomes" id="UP001623330">
    <property type="component" value="Unassembled WGS sequence"/>
</dbReference>
<dbReference type="PANTHER" id="PTHR13844">
    <property type="entry name" value="SWI/SNF-RELATED MATRIX-ASSOCIATED ACTIN-DEPENDENT REGULATOR OF CHROMATIN SUBFAMILY D"/>
    <property type="match status" value="1"/>
</dbReference>
<accession>A0ABR4NSI5</accession>